<evidence type="ECO:0000256" key="1">
    <source>
        <dbReference type="SAM" id="Phobius"/>
    </source>
</evidence>
<feature type="transmembrane region" description="Helical" evidence="1">
    <location>
        <begin position="204"/>
        <end position="220"/>
    </location>
</feature>
<feature type="transmembrane region" description="Helical" evidence="1">
    <location>
        <begin position="54"/>
        <end position="76"/>
    </location>
</feature>
<feature type="transmembrane region" description="Helical" evidence="1">
    <location>
        <begin position="96"/>
        <end position="118"/>
    </location>
</feature>
<feature type="transmembrane region" description="Helical" evidence="1">
    <location>
        <begin position="226"/>
        <end position="244"/>
    </location>
</feature>
<sequence length="254" mass="26708">MSDIYQAPQAQLAEGEESGDFGSIEKGIAGDYSFAIGEILSEAWERTSGNKGTVLIGALLYVVGSIGISIVAGLLTGAGGAAVLGMGSTDQASQSMFFGALIYQLIVIIAGAPLAVGMAMIGIKIARGEQTSGAEVFSYFDKIVPLGIGTIIMYLMIMLGSLLLVIPGIYLAIAYLLAMPLIADRNLGPWQALETSRKAISKNWFAFFGLIIVLLLTYMAGSLALLIGLIWAIPLCSIAYGVAYRKIFGSPHKV</sequence>
<name>A0ABV4NK78_9GAMM</name>
<dbReference type="InterPro" id="IPR010380">
    <property type="entry name" value="DUF975"/>
</dbReference>
<evidence type="ECO:0008006" key="4">
    <source>
        <dbReference type="Google" id="ProtNLM"/>
    </source>
</evidence>
<evidence type="ECO:0000313" key="2">
    <source>
        <dbReference type="EMBL" id="MFA0789962.1"/>
    </source>
</evidence>
<proteinExistence type="predicted"/>
<dbReference type="EMBL" id="JBGMEL010000004">
    <property type="protein sequence ID" value="MFA0789962.1"/>
    <property type="molecule type" value="Genomic_DNA"/>
</dbReference>
<protein>
    <recommendedName>
        <fullName evidence="4">DUF975 family protein</fullName>
    </recommendedName>
</protein>
<dbReference type="RefSeq" id="WP_371842862.1">
    <property type="nucleotide sequence ID" value="NZ_JBGMEL010000004.1"/>
</dbReference>
<comment type="caution">
    <text evidence="2">The sequence shown here is derived from an EMBL/GenBank/DDBJ whole genome shotgun (WGS) entry which is preliminary data.</text>
</comment>
<organism evidence="2 3">
    <name type="scientific">Microbulbifer echini</name>
    <dbReference type="NCBI Taxonomy" id="1529067"/>
    <lineage>
        <taxon>Bacteria</taxon>
        <taxon>Pseudomonadati</taxon>
        <taxon>Pseudomonadota</taxon>
        <taxon>Gammaproteobacteria</taxon>
        <taxon>Cellvibrionales</taxon>
        <taxon>Microbulbiferaceae</taxon>
        <taxon>Microbulbifer</taxon>
    </lineage>
</organism>
<feature type="transmembrane region" description="Helical" evidence="1">
    <location>
        <begin position="163"/>
        <end position="183"/>
    </location>
</feature>
<dbReference type="Proteomes" id="UP001569414">
    <property type="component" value="Unassembled WGS sequence"/>
</dbReference>
<accession>A0ABV4NK78</accession>
<keyword evidence="1" id="KW-1133">Transmembrane helix</keyword>
<feature type="transmembrane region" description="Helical" evidence="1">
    <location>
        <begin position="139"/>
        <end position="157"/>
    </location>
</feature>
<keyword evidence="3" id="KW-1185">Reference proteome</keyword>
<dbReference type="PANTHER" id="PTHR40076:SF1">
    <property type="entry name" value="MEMBRANE PROTEIN"/>
    <property type="match status" value="1"/>
</dbReference>
<keyword evidence="1" id="KW-0812">Transmembrane</keyword>
<reference evidence="2 3" key="1">
    <citation type="submission" date="2024-08" db="EMBL/GenBank/DDBJ databases">
        <authorList>
            <person name="Ishaq N."/>
        </authorList>
    </citation>
    <scope>NUCLEOTIDE SEQUENCE [LARGE SCALE GENOMIC DNA]</scope>
    <source>
        <strain evidence="2 3">JCM 30400</strain>
    </source>
</reference>
<gene>
    <name evidence="2" type="ORF">ACCI51_05340</name>
</gene>
<evidence type="ECO:0000313" key="3">
    <source>
        <dbReference type="Proteomes" id="UP001569414"/>
    </source>
</evidence>
<dbReference type="PANTHER" id="PTHR40076">
    <property type="entry name" value="MEMBRANE PROTEIN-RELATED"/>
    <property type="match status" value="1"/>
</dbReference>
<keyword evidence="1" id="KW-0472">Membrane</keyword>